<dbReference type="EMBL" id="CABVIH010000011">
    <property type="protein sequence ID" value="VVO94600.1"/>
    <property type="molecule type" value="Genomic_DNA"/>
</dbReference>
<evidence type="ECO:0000313" key="1">
    <source>
        <dbReference type="EMBL" id="VVO94600.1"/>
    </source>
</evidence>
<evidence type="ECO:0000313" key="2">
    <source>
        <dbReference type="Proteomes" id="UP000375525"/>
    </source>
</evidence>
<reference evidence="1 2" key="1">
    <citation type="submission" date="2019-09" db="EMBL/GenBank/DDBJ databases">
        <authorList>
            <person name="Chandra G."/>
            <person name="Truman W A."/>
        </authorList>
    </citation>
    <scope>NUCLEOTIDE SEQUENCE [LARGE SCALE GENOMIC DNA]</scope>
    <source>
        <strain evidence="1">PS880</strain>
    </source>
</reference>
<name>A0A5E7K1W5_PSEFL</name>
<dbReference type="Proteomes" id="UP000375525">
    <property type="component" value="Unassembled WGS sequence"/>
</dbReference>
<dbReference type="AlphaFoldDB" id="A0A5E7K1W5"/>
<protein>
    <submittedName>
        <fullName evidence="1">Uncharacterized protein</fullName>
    </submittedName>
</protein>
<proteinExistence type="predicted"/>
<accession>A0A5E7K1W5</accession>
<gene>
    <name evidence="1" type="ORF">PS880_02487</name>
</gene>
<sequence>MTNWNETPLLHAGTKVINTPVKTALIERCHGVFRYNVGNIHAIKKIRNAPKTAEVVLA</sequence>
<organism evidence="1 2">
    <name type="scientific">Pseudomonas fluorescens</name>
    <dbReference type="NCBI Taxonomy" id="294"/>
    <lineage>
        <taxon>Bacteria</taxon>
        <taxon>Pseudomonadati</taxon>
        <taxon>Pseudomonadota</taxon>
        <taxon>Gammaproteobacteria</taxon>
        <taxon>Pseudomonadales</taxon>
        <taxon>Pseudomonadaceae</taxon>
        <taxon>Pseudomonas</taxon>
    </lineage>
</organism>